<evidence type="ECO:0000256" key="1">
    <source>
        <dbReference type="SAM" id="MobiDB-lite"/>
    </source>
</evidence>
<reference evidence="2 3" key="1">
    <citation type="submission" date="2024-07" db="EMBL/GenBank/DDBJ databases">
        <title>Chromosome-level genome assembly of the water stick insect Ranatra chinensis (Heteroptera: Nepidae).</title>
        <authorList>
            <person name="Liu X."/>
        </authorList>
    </citation>
    <scope>NUCLEOTIDE SEQUENCE [LARGE SCALE GENOMIC DNA]</scope>
    <source>
        <strain evidence="2">Cailab_2021Rc</strain>
        <tissue evidence="2">Muscle</tissue>
    </source>
</reference>
<dbReference type="Proteomes" id="UP001558652">
    <property type="component" value="Unassembled WGS sequence"/>
</dbReference>
<proteinExistence type="predicted"/>
<comment type="caution">
    <text evidence="2">The sequence shown here is derived from an EMBL/GenBank/DDBJ whole genome shotgun (WGS) entry which is preliminary data.</text>
</comment>
<gene>
    <name evidence="2" type="ORF">AAG570_000880</name>
</gene>
<evidence type="ECO:0000313" key="2">
    <source>
        <dbReference type="EMBL" id="KAL1140952.1"/>
    </source>
</evidence>
<organism evidence="2 3">
    <name type="scientific">Ranatra chinensis</name>
    <dbReference type="NCBI Taxonomy" id="642074"/>
    <lineage>
        <taxon>Eukaryota</taxon>
        <taxon>Metazoa</taxon>
        <taxon>Ecdysozoa</taxon>
        <taxon>Arthropoda</taxon>
        <taxon>Hexapoda</taxon>
        <taxon>Insecta</taxon>
        <taxon>Pterygota</taxon>
        <taxon>Neoptera</taxon>
        <taxon>Paraneoptera</taxon>
        <taxon>Hemiptera</taxon>
        <taxon>Heteroptera</taxon>
        <taxon>Panheteroptera</taxon>
        <taxon>Nepomorpha</taxon>
        <taxon>Nepidae</taxon>
        <taxon>Ranatrinae</taxon>
        <taxon>Ranatra</taxon>
    </lineage>
</organism>
<keyword evidence="3" id="KW-1185">Reference proteome</keyword>
<feature type="region of interest" description="Disordered" evidence="1">
    <location>
        <begin position="38"/>
        <end position="93"/>
    </location>
</feature>
<accession>A0ABD0Z8S7</accession>
<dbReference type="AlphaFoldDB" id="A0ABD0Z8S7"/>
<protein>
    <submittedName>
        <fullName evidence="2">Uncharacterized protein</fullName>
    </submittedName>
</protein>
<evidence type="ECO:0000313" key="3">
    <source>
        <dbReference type="Proteomes" id="UP001558652"/>
    </source>
</evidence>
<name>A0ABD0Z8S7_9HEMI</name>
<feature type="compositionally biased region" description="Low complexity" evidence="1">
    <location>
        <begin position="73"/>
        <end position="86"/>
    </location>
</feature>
<dbReference type="EMBL" id="JBFDAA010000001">
    <property type="protein sequence ID" value="KAL1140952.1"/>
    <property type="molecule type" value="Genomic_DNA"/>
</dbReference>
<sequence length="191" mass="21255">MALIYRAAVDRKDLIIVHVLDVTSLGLTVASADGITSTNAQQNKRRHTHEERTQGTRTRLGLPYPHHRHPHQHSQQSAAGSQQPAANGHHSSELASGRNYLVDLESLSAHYTPACVLTASSAHLTAPYQALKKESRTEKKLCTTAKNKEKKRRTELYRIHWETLKGGGKDYVQKIGETELSPRRGSGEDCF</sequence>